<evidence type="ECO:0000256" key="1">
    <source>
        <dbReference type="ARBA" id="ARBA00022490"/>
    </source>
</evidence>
<evidence type="ECO:0000256" key="3">
    <source>
        <dbReference type="ARBA" id="ARBA00023242"/>
    </source>
</evidence>
<dbReference type="InterPro" id="IPR029055">
    <property type="entry name" value="Ntn_hydrolases_N"/>
</dbReference>
<keyword evidence="9" id="KW-1185">Reference proteome</keyword>
<evidence type="ECO:0000256" key="2">
    <source>
        <dbReference type="ARBA" id="ARBA00022942"/>
    </source>
</evidence>
<dbReference type="Proteomes" id="UP000053257">
    <property type="component" value="Unassembled WGS sequence"/>
</dbReference>
<dbReference type="PROSITE" id="PS00388">
    <property type="entry name" value="PROTEASOME_ALPHA_1"/>
    <property type="match status" value="1"/>
</dbReference>
<dbReference type="FunFam" id="3.60.20.10:FF:000016">
    <property type="entry name" value="Proteasome subunit alpha type-6"/>
    <property type="match status" value="1"/>
</dbReference>
<feature type="region of interest" description="Disordered" evidence="6">
    <location>
        <begin position="249"/>
        <end position="287"/>
    </location>
</feature>
<protein>
    <recommendedName>
        <fullName evidence="5">Proteasome subunit alpha type</fullName>
    </recommendedName>
</protein>
<comment type="subcellular location">
    <subcellularLocation>
        <location evidence="5">Cytoplasm</location>
    </subcellularLocation>
    <subcellularLocation>
        <location evidence="5">Nucleus</location>
    </subcellularLocation>
</comment>
<dbReference type="EMBL" id="KN840461">
    <property type="protein sequence ID" value="KIP09865.1"/>
    <property type="molecule type" value="Genomic_DNA"/>
</dbReference>
<name>A0A0C3SDR2_PHLG1</name>
<dbReference type="InterPro" id="IPR000426">
    <property type="entry name" value="Proteasome_asu_N"/>
</dbReference>
<dbReference type="STRING" id="745531.A0A0C3SDR2"/>
<feature type="compositionally biased region" description="Low complexity" evidence="6">
    <location>
        <begin position="253"/>
        <end position="271"/>
    </location>
</feature>
<dbReference type="InterPro" id="IPR023332">
    <property type="entry name" value="Proteasome_alpha-type"/>
</dbReference>
<dbReference type="GO" id="GO:0006511">
    <property type="term" value="P:ubiquitin-dependent protein catabolic process"/>
    <property type="evidence" value="ECO:0007669"/>
    <property type="project" value="InterPro"/>
</dbReference>
<evidence type="ECO:0000313" key="8">
    <source>
        <dbReference type="EMBL" id="KIP09865.1"/>
    </source>
</evidence>
<proteinExistence type="inferred from homology"/>
<dbReference type="Gene3D" id="3.60.20.10">
    <property type="entry name" value="Glutamine Phosphoribosylpyrophosphate, subunit 1, domain 1"/>
    <property type="match status" value="1"/>
</dbReference>
<dbReference type="Pfam" id="PF10584">
    <property type="entry name" value="Proteasome_A_N"/>
    <property type="match status" value="1"/>
</dbReference>
<dbReference type="GO" id="GO:0005737">
    <property type="term" value="C:cytoplasm"/>
    <property type="evidence" value="ECO:0007669"/>
    <property type="project" value="UniProtKB-SubCell"/>
</dbReference>
<dbReference type="GO" id="GO:0019773">
    <property type="term" value="C:proteasome core complex, alpha-subunit complex"/>
    <property type="evidence" value="ECO:0007669"/>
    <property type="project" value="UniProtKB-UniRule"/>
</dbReference>
<dbReference type="OrthoDB" id="431557at2759"/>
<gene>
    <name evidence="8" type="ORF">PHLGIDRAFT_102207</name>
</gene>
<accession>A0A0C3SDR2</accession>
<dbReference type="AlphaFoldDB" id="A0A0C3SDR2"/>
<evidence type="ECO:0000313" key="9">
    <source>
        <dbReference type="Proteomes" id="UP000053257"/>
    </source>
</evidence>
<dbReference type="PANTHER" id="PTHR11599">
    <property type="entry name" value="PROTEASOME SUBUNIT ALPHA/BETA"/>
    <property type="match status" value="1"/>
</dbReference>
<sequence length="287" mass="31261">MFRNTYDSDNTVFSPQGRLHQVEYALEAVKQGSAAVGLRSKTHAILLALKRSTGELASYQQKMYRIDDHVGIAIAGLTSDARVLSNFMRQQAMSSRMVFNRPIPVNRLVSSIADKAQVNTQEYGRRPYGVGFLVIGGDKTGPHLYEFSPSGNSYEYYAMSIGARSQSAKTYLEKHYEKFVDCNLEDLIRHGLHALRETLQQDKELTINNTSIGIIGPAGEHERNVPSGSPFRILEGEAIDVYLKTMVPKDTGEAPAPAAATGDEPPAGEAAPAPPAGGDGDVQMSED</sequence>
<dbReference type="SUPFAM" id="SSF56235">
    <property type="entry name" value="N-terminal nucleophile aminohydrolases (Ntn hydrolases)"/>
    <property type="match status" value="1"/>
</dbReference>
<evidence type="ECO:0000259" key="7">
    <source>
        <dbReference type="PROSITE" id="PS00388"/>
    </source>
</evidence>
<comment type="subunit">
    <text evidence="5">The 26S proteasome consists of a 20S proteasome core and two 19S regulatory subunits.</text>
</comment>
<dbReference type="GO" id="GO:0005634">
    <property type="term" value="C:nucleus"/>
    <property type="evidence" value="ECO:0007669"/>
    <property type="project" value="UniProtKB-SubCell"/>
</dbReference>
<evidence type="ECO:0000256" key="6">
    <source>
        <dbReference type="SAM" id="MobiDB-lite"/>
    </source>
</evidence>
<dbReference type="PROSITE" id="PS51475">
    <property type="entry name" value="PROTEASOME_ALPHA_2"/>
    <property type="match status" value="1"/>
</dbReference>
<dbReference type="InterPro" id="IPR035144">
    <property type="entry name" value="Proteasome_alpha1"/>
</dbReference>
<organism evidence="8 9">
    <name type="scientific">Phlebiopsis gigantea (strain 11061_1 CR5-6)</name>
    <name type="common">White-rot fungus</name>
    <name type="synonym">Peniophora gigantea</name>
    <dbReference type="NCBI Taxonomy" id="745531"/>
    <lineage>
        <taxon>Eukaryota</taxon>
        <taxon>Fungi</taxon>
        <taxon>Dikarya</taxon>
        <taxon>Basidiomycota</taxon>
        <taxon>Agaricomycotina</taxon>
        <taxon>Agaricomycetes</taxon>
        <taxon>Polyporales</taxon>
        <taxon>Phanerochaetaceae</taxon>
        <taxon>Phlebiopsis</taxon>
    </lineage>
</organism>
<comment type="similarity">
    <text evidence="4 5">Belongs to the peptidase T1A family.</text>
</comment>
<keyword evidence="1 5" id="KW-0963">Cytoplasm</keyword>
<dbReference type="InterPro" id="IPR050115">
    <property type="entry name" value="Proteasome_alpha"/>
</dbReference>
<keyword evidence="3 5" id="KW-0539">Nucleus</keyword>
<keyword evidence="2 4" id="KW-0647">Proteasome</keyword>
<dbReference type="HOGENOM" id="CLU_035750_8_0_1"/>
<dbReference type="SMART" id="SM00948">
    <property type="entry name" value="Proteasome_A_N"/>
    <property type="match status" value="1"/>
</dbReference>
<evidence type="ECO:0000256" key="5">
    <source>
        <dbReference type="RuleBase" id="RU000551"/>
    </source>
</evidence>
<dbReference type="Pfam" id="PF00227">
    <property type="entry name" value="Proteasome"/>
    <property type="match status" value="1"/>
</dbReference>
<evidence type="ECO:0000256" key="4">
    <source>
        <dbReference type="PROSITE-ProRule" id="PRU00808"/>
    </source>
</evidence>
<dbReference type="InterPro" id="IPR001353">
    <property type="entry name" value="Proteasome_sua/b"/>
</dbReference>
<feature type="domain" description="Proteasome alpha-type subunits" evidence="7">
    <location>
        <begin position="6"/>
        <end position="28"/>
    </location>
</feature>
<reference evidence="8 9" key="1">
    <citation type="journal article" date="2014" name="PLoS Genet.">
        <title>Analysis of the Phlebiopsis gigantea genome, transcriptome and secretome provides insight into its pioneer colonization strategies of wood.</title>
        <authorList>
            <person name="Hori C."/>
            <person name="Ishida T."/>
            <person name="Igarashi K."/>
            <person name="Samejima M."/>
            <person name="Suzuki H."/>
            <person name="Master E."/>
            <person name="Ferreira P."/>
            <person name="Ruiz-Duenas F.J."/>
            <person name="Held B."/>
            <person name="Canessa P."/>
            <person name="Larrondo L.F."/>
            <person name="Schmoll M."/>
            <person name="Druzhinina I.S."/>
            <person name="Kubicek C.P."/>
            <person name="Gaskell J.A."/>
            <person name="Kersten P."/>
            <person name="St John F."/>
            <person name="Glasner J."/>
            <person name="Sabat G."/>
            <person name="Splinter BonDurant S."/>
            <person name="Syed K."/>
            <person name="Yadav J."/>
            <person name="Mgbeahuruike A.C."/>
            <person name="Kovalchuk A."/>
            <person name="Asiegbu F.O."/>
            <person name="Lackner G."/>
            <person name="Hoffmeister D."/>
            <person name="Rencoret J."/>
            <person name="Gutierrez A."/>
            <person name="Sun H."/>
            <person name="Lindquist E."/>
            <person name="Barry K."/>
            <person name="Riley R."/>
            <person name="Grigoriev I.V."/>
            <person name="Henrissat B."/>
            <person name="Kues U."/>
            <person name="Berka R.M."/>
            <person name="Martinez A.T."/>
            <person name="Covert S.F."/>
            <person name="Blanchette R.A."/>
            <person name="Cullen D."/>
        </authorList>
    </citation>
    <scope>NUCLEOTIDE SEQUENCE [LARGE SCALE GENOMIC DNA]</scope>
    <source>
        <strain evidence="8 9">11061_1 CR5-6</strain>
    </source>
</reference>
<dbReference type="CDD" id="cd03749">
    <property type="entry name" value="proteasome_alpha_type_1"/>
    <property type="match status" value="1"/>
</dbReference>